<gene>
    <name evidence="1" type="ORF">P7122_10990</name>
</gene>
<dbReference type="EMBL" id="JARSBN010000005">
    <property type="protein sequence ID" value="MDG4716403.1"/>
    <property type="molecule type" value="Genomic_DNA"/>
</dbReference>
<evidence type="ECO:0000313" key="1">
    <source>
        <dbReference type="EMBL" id="MDG4716403.1"/>
    </source>
</evidence>
<accession>A0ABT6G326</accession>
<evidence type="ECO:0000313" key="2">
    <source>
        <dbReference type="Proteomes" id="UP001529085"/>
    </source>
</evidence>
<proteinExistence type="predicted"/>
<comment type="caution">
    <text evidence="1">The sequence shown here is derived from an EMBL/GenBank/DDBJ whole genome shotgun (WGS) entry which is preliminary data.</text>
</comment>
<sequence>MKEDWEKLPLFQKAEDILNLVEHLVKAVEQTDIEFKKEIEAEMLQNNLHYLRKNAMIIPAKIASVASEDTPYDLKMENATIIRKAARELITDARGLQMHGYKDEEYLDLLRNEIDEFRILFAEWVKTFDIWNYIIDRWGLFNPPGINYDDHDPDDDIPFN</sequence>
<keyword evidence="2" id="KW-1185">Reference proteome</keyword>
<name>A0ABT6G326_9FLAO</name>
<protein>
    <submittedName>
        <fullName evidence="1">Uncharacterized protein</fullName>
    </submittedName>
</protein>
<dbReference type="Proteomes" id="UP001529085">
    <property type="component" value="Unassembled WGS sequence"/>
</dbReference>
<reference evidence="1 2" key="1">
    <citation type="submission" date="2023-03" db="EMBL/GenBank/DDBJ databases">
        <title>Strain YYF002 represents a novel species in the genus Winogradskyella isolated from seawater.</title>
        <authorList>
            <person name="Fu Z.-Y."/>
        </authorList>
    </citation>
    <scope>NUCLEOTIDE SEQUENCE [LARGE SCALE GENOMIC DNA]</scope>
    <source>
        <strain evidence="1 2">YYF002</strain>
    </source>
</reference>
<dbReference type="RefSeq" id="WP_278005849.1">
    <property type="nucleotide sequence ID" value="NZ_JARSBN010000005.1"/>
</dbReference>
<organism evidence="1 2">
    <name type="scientific">Winogradskyella marincola</name>
    <dbReference type="NCBI Taxonomy" id="3037795"/>
    <lineage>
        <taxon>Bacteria</taxon>
        <taxon>Pseudomonadati</taxon>
        <taxon>Bacteroidota</taxon>
        <taxon>Flavobacteriia</taxon>
        <taxon>Flavobacteriales</taxon>
        <taxon>Flavobacteriaceae</taxon>
        <taxon>Winogradskyella</taxon>
    </lineage>
</organism>